<name>A0ABR7RHA1_9PROT</name>
<dbReference type="InterPro" id="IPR045540">
    <property type="entry name" value="YegS/DAGK_C"/>
</dbReference>
<comment type="caution">
    <text evidence="6">The sequence shown here is derived from an EMBL/GenBank/DDBJ whole genome shotgun (WGS) entry which is preliminary data.</text>
</comment>
<dbReference type="PANTHER" id="PTHR12358">
    <property type="entry name" value="SPHINGOSINE KINASE"/>
    <property type="match status" value="1"/>
</dbReference>
<evidence type="ECO:0000256" key="1">
    <source>
        <dbReference type="ARBA" id="ARBA00022679"/>
    </source>
</evidence>
<evidence type="ECO:0000256" key="3">
    <source>
        <dbReference type="ARBA" id="ARBA00022777"/>
    </source>
</evidence>
<gene>
    <name evidence="6" type="ORF">IBL26_03755</name>
</gene>
<keyword evidence="2" id="KW-0547">Nucleotide-binding</keyword>
<dbReference type="Pfam" id="PF19279">
    <property type="entry name" value="YegS_C"/>
    <property type="match status" value="1"/>
</dbReference>
<dbReference type="GO" id="GO:0016301">
    <property type="term" value="F:kinase activity"/>
    <property type="evidence" value="ECO:0007669"/>
    <property type="project" value="UniProtKB-KW"/>
</dbReference>
<reference evidence="6 7" key="1">
    <citation type="journal article" date="2013" name="Int. J. Syst. Evol. Microbiol.">
        <title>Roseomonas aerophila sp. nov., isolated from air.</title>
        <authorList>
            <person name="Kim S.J."/>
            <person name="Weon H.Y."/>
            <person name="Ahn J.H."/>
            <person name="Hong S.B."/>
            <person name="Seok S.J."/>
            <person name="Whang K.S."/>
            <person name="Kwon S.W."/>
        </authorList>
    </citation>
    <scope>NUCLEOTIDE SEQUENCE [LARGE SCALE GENOMIC DNA]</scope>
    <source>
        <strain evidence="6 7">NBRC 108923</strain>
    </source>
</reference>
<dbReference type="SUPFAM" id="SSF111331">
    <property type="entry name" value="NAD kinase/diacylglycerol kinase-like"/>
    <property type="match status" value="1"/>
</dbReference>
<evidence type="ECO:0000256" key="2">
    <source>
        <dbReference type="ARBA" id="ARBA00022741"/>
    </source>
</evidence>
<dbReference type="PANTHER" id="PTHR12358:SF106">
    <property type="entry name" value="LIPID KINASE YEGS"/>
    <property type="match status" value="1"/>
</dbReference>
<dbReference type="Gene3D" id="3.40.50.10330">
    <property type="entry name" value="Probable inorganic polyphosphate/atp-NAD kinase, domain 1"/>
    <property type="match status" value="1"/>
</dbReference>
<dbReference type="RefSeq" id="WP_187783116.1">
    <property type="nucleotide sequence ID" value="NZ_JACTVA010000004.1"/>
</dbReference>
<organism evidence="6 7">
    <name type="scientific">Teichococcus aerophilus</name>
    <dbReference type="NCBI Taxonomy" id="1224513"/>
    <lineage>
        <taxon>Bacteria</taxon>
        <taxon>Pseudomonadati</taxon>
        <taxon>Pseudomonadota</taxon>
        <taxon>Alphaproteobacteria</taxon>
        <taxon>Acetobacterales</taxon>
        <taxon>Roseomonadaceae</taxon>
        <taxon>Roseomonas</taxon>
    </lineage>
</organism>
<evidence type="ECO:0000313" key="7">
    <source>
        <dbReference type="Proteomes" id="UP000626026"/>
    </source>
</evidence>
<dbReference type="Gene3D" id="2.60.200.40">
    <property type="match status" value="1"/>
</dbReference>
<dbReference type="Proteomes" id="UP000626026">
    <property type="component" value="Unassembled WGS sequence"/>
</dbReference>
<feature type="domain" description="DAGKc" evidence="5">
    <location>
        <begin position="1"/>
        <end position="129"/>
    </location>
</feature>
<dbReference type="PROSITE" id="PS50146">
    <property type="entry name" value="DAGK"/>
    <property type="match status" value="1"/>
</dbReference>
<keyword evidence="7" id="KW-1185">Reference proteome</keyword>
<keyword evidence="4" id="KW-0067">ATP-binding</keyword>
<dbReference type="InterPro" id="IPR050187">
    <property type="entry name" value="Lipid_Phosphate_FormReg"/>
</dbReference>
<dbReference type="Pfam" id="PF00781">
    <property type="entry name" value="DAGK_cat"/>
    <property type="match status" value="1"/>
</dbReference>
<evidence type="ECO:0000313" key="6">
    <source>
        <dbReference type="EMBL" id="MBC9205940.1"/>
    </source>
</evidence>
<keyword evidence="1" id="KW-0808">Transferase</keyword>
<accession>A0ABR7RHA1</accession>
<proteinExistence type="predicted"/>
<dbReference type="InterPro" id="IPR016064">
    <property type="entry name" value="NAD/diacylglycerol_kinase_sf"/>
</dbReference>
<evidence type="ECO:0000256" key="4">
    <source>
        <dbReference type="ARBA" id="ARBA00022840"/>
    </source>
</evidence>
<sequence length="308" mass="33518">MRAALLLNPRAGTMLDRPELLTQLPAALRQAGLEITEIGDEAGKDLAAKLDAALALHPDVLVVGGGDGTVRSVAARLAGGKVALAVLPLGTLNLLARDLGMPLEPEEAARALGRATLRAIDVAEVNGEVFLCQSVIGLPNRMGLHREKVRGKDGLASRWRVALAFARALWRYPPKRMGLRCDGAPMQRIWTRALSIVNNRYVEAPGRLFHRPRLDEGVLNLHAARGFGVWWAVRLLAAMAMGRWRRHDDLISREATALEIVSRSRHVRVMNDGEAMLLETPLRYVIRPGALRVLAPAPQADGRGEDAA</sequence>
<dbReference type="InterPro" id="IPR017438">
    <property type="entry name" value="ATP-NAD_kinase_N"/>
</dbReference>
<dbReference type="EMBL" id="JACTVA010000004">
    <property type="protein sequence ID" value="MBC9205940.1"/>
    <property type="molecule type" value="Genomic_DNA"/>
</dbReference>
<keyword evidence="3 6" id="KW-0418">Kinase</keyword>
<dbReference type="SMART" id="SM00046">
    <property type="entry name" value="DAGKc"/>
    <property type="match status" value="1"/>
</dbReference>
<dbReference type="InterPro" id="IPR001206">
    <property type="entry name" value="Diacylglycerol_kinase_cat_dom"/>
</dbReference>
<protein>
    <submittedName>
        <fullName evidence="6">Diacylglycerol kinase</fullName>
    </submittedName>
</protein>
<evidence type="ECO:0000259" key="5">
    <source>
        <dbReference type="PROSITE" id="PS50146"/>
    </source>
</evidence>